<feature type="compositionally biased region" description="Low complexity" evidence="1">
    <location>
        <begin position="335"/>
        <end position="399"/>
    </location>
</feature>
<keyword evidence="2" id="KW-0472">Membrane</keyword>
<evidence type="ECO:0000256" key="2">
    <source>
        <dbReference type="SAM" id="Phobius"/>
    </source>
</evidence>
<dbReference type="EMBL" id="CENE01000004">
    <property type="protein sequence ID" value="CEQ39949.1"/>
    <property type="molecule type" value="Genomic_DNA"/>
</dbReference>
<accession>A0A0D6EIZ2</accession>
<sequence length="476" mass="49493">MNVGHDSTDSAELTKAFSAAASVPNFYLFFSFDMNYFSTSGSGDSILNDYLVPFANSSAYYLHEGQVFVPNWNDVSLVPQDNWGGGVLSWAAWGDKGRTTDMTTDSDVAYRAAATKAGLSYVAPVGAILFVQVAASNRDEVPDFIEISTCNDCGEAHYLGNLHDRTPILMLSVYYNWWFKAGSAPTITSELVVWYYRLHPAGATASSDSLAQPAYATTLGDTIFAVALIPTGSKASTLVITTPASFVRLEHIPLPVLTDNPRTSTAGGYATAAQDVSEGINLISVNFAAGSTGIAHSSGNEILSGTGADINASPATYDFNFVCYILSADAAPSSTGSTSSGSISSATTGSAATTDSGPSEGQTKTSVIGSASPSSTSSRTPTSSVSGSDSTGATGPSSSTDDDSSRSSSSLTAPGWLGLQAWEWLCILGVALVLLGGLVSAERRRSWPDKAATWRKDDSTSSTEGSNTDDEGTSTD</sequence>
<protein>
    <submittedName>
        <fullName evidence="3">SPOSA6832_01522-mRNA-1:cds</fullName>
    </submittedName>
</protein>
<reference evidence="4" key="1">
    <citation type="submission" date="2015-02" db="EMBL/GenBank/DDBJ databases">
        <authorList>
            <person name="Gon?alves P."/>
        </authorList>
    </citation>
    <scope>NUCLEOTIDE SEQUENCE [LARGE SCALE GENOMIC DNA]</scope>
</reference>
<evidence type="ECO:0000313" key="4">
    <source>
        <dbReference type="Proteomes" id="UP000243876"/>
    </source>
</evidence>
<name>A0A0D6EIZ2_SPOSA</name>
<dbReference type="OrthoDB" id="3257981at2759"/>
<dbReference type="Pfam" id="PF03659">
    <property type="entry name" value="Glyco_hydro_71"/>
    <property type="match status" value="1"/>
</dbReference>
<dbReference type="Proteomes" id="UP000243876">
    <property type="component" value="Unassembled WGS sequence"/>
</dbReference>
<dbReference type="InterPro" id="IPR005197">
    <property type="entry name" value="Glyco_hydro_71"/>
</dbReference>
<evidence type="ECO:0000256" key="1">
    <source>
        <dbReference type="SAM" id="MobiDB-lite"/>
    </source>
</evidence>
<keyword evidence="4" id="KW-1185">Reference proteome</keyword>
<evidence type="ECO:0000313" key="3">
    <source>
        <dbReference type="EMBL" id="CEQ39949.1"/>
    </source>
</evidence>
<organism evidence="3 4">
    <name type="scientific">Sporidiobolus salmonicolor</name>
    <name type="common">Yeast-like fungus</name>
    <name type="synonym">Sporobolomyces salmonicolor</name>
    <dbReference type="NCBI Taxonomy" id="5005"/>
    <lineage>
        <taxon>Eukaryota</taxon>
        <taxon>Fungi</taxon>
        <taxon>Dikarya</taxon>
        <taxon>Basidiomycota</taxon>
        <taxon>Pucciniomycotina</taxon>
        <taxon>Microbotryomycetes</taxon>
        <taxon>Sporidiobolales</taxon>
        <taxon>Sporidiobolaceae</taxon>
        <taxon>Sporobolomyces</taxon>
    </lineage>
</organism>
<keyword evidence="2" id="KW-1133">Transmembrane helix</keyword>
<dbReference type="AlphaFoldDB" id="A0A0D6EIZ2"/>
<feature type="compositionally biased region" description="Basic and acidic residues" evidence="1">
    <location>
        <begin position="445"/>
        <end position="459"/>
    </location>
</feature>
<keyword evidence="2" id="KW-0812">Transmembrane</keyword>
<feature type="region of interest" description="Disordered" evidence="1">
    <location>
        <begin position="335"/>
        <end position="411"/>
    </location>
</feature>
<feature type="region of interest" description="Disordered" evidence="1">
    <location>
        <begin position="445"/>
        <end position="476"/>
    </location>
</feature>
<feature type="transmembrane region" description="Helical" evidence="2">
    <location>
        <begin position="421"/>
        <end position="441"/>
    </location>
</feature>
<dbReference type="GO" id="GO:0051118">
    <property type="term" value="F:glucan endo-1,3-alpha-glucosidase activity"/>
    <property type="evidence" value="ECO:0007669"/>
    <property type="project" value="InterPro"/>
</dbReference>
<feature type="compositionally biased region" description="Acidic residues" evidence="1">
    <location>
        <begin position="467"/>
        <end position="476"/>
    </location>
</feature>
<proteinExistence type="predicted"/>
<gene>
    <name evidence="3" type="primary">SPOSA6832_01522</name>
</gene>